<dbReference type="Proteomes" id="UP000317894">
    <property type="component" value="Unassembled WGS sequence"/>
</dbReference>
<dbReference type="AlphaFoldDB" id="A0A552UA20"/>
<organism evidence="1 2">
    <name type="scientific">Glacieibacterium frigidum</name>
    <dbReference type="NCBI Taxonomy" id="2593303"/>
    <lineage>
        <taxon>Bacteria</taxon>
        <taxon>Pseudomonadati</taxon>
        <taxon>Pseudomonadota</taxon>
        <taxon>Alphaproteobacteria</taxon>
        <taxon>Sphingomonadales</taxon>
        <taxon>Sphingosinicellaceae</taxon>
        <taxon>Glacieibacterium</taxon>
    </lineage>
</organism>
<sequence length="80" mass="8982">MKVTFDIDCTPQEARAFLGLPDLTPLHDAYLERMKSYVVDGLNPSDFEKLARTWMPGIADSLETWRNGFWSAIPGVKPPG</sequence>
<accession>A0A552UA20</accession>
<dbReference type="InterPro" id="IPR045502">
    <property type="entry name" value="DUF6489"/>
</dbReference>
<dbReference type="OrthoDB" id="5740990at2"/>
<gene>
    <name evidence="1" type="ORF">FMM06_15520</name>
</gene>
<dbReference type="RefSeq" id="WP_144335227.1">
    <property type="nucleotide sequence ID" value="NZ_VJWA01000002.1"/>
</dbReference>
<evidence type="ECO:0000313" key="1">
    <source>
        <dbReference type="EMBL" id="TRW15058.1"/>
    </source>
</evidence>
<dbReference type="EMBL" id="VJWA01000002">
    <property type="protein sequence ID" value="TRW15058.1"/>
    <property type="molecule type" value="Genomic_DNA"/>
</dbReference>
<comment type="caution">
    <text evidence="1">The sequence shown here is derived from an EMBL/GenBank/DDBJ whole genome shotgun (WGS) entry which is preliminary data.</text>
</comment>
<evidence type="ECO:0000313" key="2">
    <source>
        <dbReference type="Proteomes" id="UP000317894"/>
    </source>
</evidence>
<name>A0A552UA20_9SPHN</name>
<protein>
    <submittedName>
        <fullName evidence="1">Uncharacterized protein</fullName>
    </submittedName>
</protein>
<reference evidence="1 2" key="1">
    <citation type="submission" date="2019-07" db="EMBL/GenBank/DDBJ databases">
        <title>Novel species isolated from glacier.</title>
        <authorList>
            <person name="Liu Q."/>
            <person name="Xin Y.-H."/>
        </authorList>
    </citation>
    <scope>NUCLEOTIDE SEQUENCE [LARGE SCALE GENOMIC DNA]</scope>
    <source>
        <strain evidence="1 2">LB1R16</strain>
    </source>
</reference>
<proteinExistence type="predicted"/>
<dbReference type="Pfam" id="PF20099">
    <property type="entry name" value="DUF6489"/>
    <property type="match status" value="1"/>
</dbReference>
<keyword evidence="2" id="KW-1185">Reference proteome</keyword>